<evidence type="ECO:0000313" key="3">
    <source>
        <dbReference type="EMBL" id="AEX09219.1"/>
    </source>
</evidence>
<protein>
    <submittedName>
        <fullName evidence="3">Putative hemolectin</fullName>
    </submittedName>
</protein>
<evidence type="ECO:0000259" key="2">
    <source>
        <dbReference type="PROSITE" id="PS50026"/>
    </source>
</evidence>
<feature type="disulfide bond" evidence="1">
    <location>
        <begin position="46"/>
        <end position="56"/>
    </location>
</feature>
<feature type="domain" description="EGF-like" evidence="2">
    <location>
        <begin position="43"/>
        <end position="74"/>
    </location>
</feature>
<dbReference type="PROSITE" id="PS01186">
    <property type="entry name" value="EGF_2"/>
    <property type="match status" value="1"/>
</dbReference>
<dbReference type="PROSITE" id="PS50026">
    <property type="entry name" value="EGF_3"/>
    <property type="match status" value="1"/>
</dbReference>
<dbReference type="InterPro" id="IPR000742">
    <property type="entry name" value="EGF"/>
</dbReference>
<reference evidence="3" key="1">
    <citation type="journal article" date="2012" name="Proteomics">
        <title>Molecular diversity of the telson and venom components from Pandinus cavimanus (Scorpionidae Latreille 1802): transcriptome, venomics and function.</title>
        <authorList>
            <person name="Diego-Garcia E."/>
            <person name="Peigneur S."/>
            <person name="Clynen E."/>
            <person name="Marien T."/>
            <person name="Czech L."/>
            <person name="Schoofs L."/>
            <person name="Tytgat J."/>
        </authorList>
    </citation>
    <scope>NUCLEOTIDE SEQUENCE</scope>
</reference>
<keyword evidence="1" id="KW-0245">EGF-like domain</keyword>
<proteinExistence type="evidence at transcript level"/>
<comment type="caution">
    <text evidence="1">Lacks conserved residue(s) required for the propagation of feature annotation.</text>
</comment>
<dbReference type="SUPFAM" id="SSF57196">
    <property type="entry name" value="EGF/Laminin"/>
    <property type="match status" value="1"/>
</dbReference>
<name>H2CYR1_PANCV</name>
<sequence>MCDVKCNYGYQLEDGKKGGEFVCDESRSTEDAWKDHPPPRSCVRICDPPCENSGRCSAGNRCKCTRGYLGKTCQYSSDPNLYPRFRQPVSSRRLK</sequence>
<keyword evidence="1" id="KW-1015">Disulfide bond</keyword>
<dbReference type="AlphaFoldDB" id="H2CYR1"/>
<dbReference type="PROSITE" id="PS00022">
    <property type="entry name" value="EGF_1"/>
    <property type="match status" value="1"/>
</dbReference>
<accession>H2CYR1</accession>
<dbReference type="Gene3D" id="2.10.25.10">
    <property type="entry name" value="Laminin"/>
    <property type="match status" value="1"/>
</dbReference>
<evidence type="ECO:0000256" key="1">
    <source>
        <dbReference type="PROSITE-ProRule" id="PRU00076"/>
    </source>
</evidence>
<organism evidence="3">
    <name type="scientific">Pandinus cavimanus</name>
    <name type="common">Tanzanian red clawed scorpion</name>
    <dbReference type="NCBI Taxonomy" id="217261"/>
    <lineage>
        <taxon>Eukaryota</taxon>
        <taxon>Metazoa</taxon>
        <taxon>Ecdysozoa</taxon>
        <taxon>Arthropoda</taxon>
        <taxon>Chelicerata</taxon>
        <taxon>Arachnida</taxon>
        <taxon>Scorpiones</taxon>
        <taxon>Iurida</taxon>
        <taxon>Scorpionoidea</taxon>
        <taxon>Scorpionidae</taxon>
        <taxon>Pandininae</taxon>
        <taxon>Pandinus</taxon>
    </lineage>
</organism>
<feature type="disulfide bond" evidence="1">
    <location>
        <begin position="64"/>
        <end position="73"/>
    </location>
</feature>
<dbReference type="EMBL" id="JN315741">
    <property type="protein sequence ID" value="AEX09219.1"/>
    <property type="molecule type" value="mRNA"/>
</dbReference>